<dbReference type="InterPro" id="IPR000873">
    <property type="entry name" value="AMP-dep_synth/lig_dom"/>
</dbReference>
<comment type="caution">
    <text evidence="4">The sequence shown here is derived from an EMBL/GenBank/DDBJ whole genome shotgun (WGS) entry which is preliminary data.</text>
</comment>
<keyword evidence="5" id="KW-1185">Reference proteome</keyword>
<evidence type="ECO:0000313" key="4">
    <source>
        <dbReference type="EMBL" id="GFY81753.1"/>
    </source>
</evidence>
<evidence type="ECO:0000256" key="1">
    <source>
        <dbReference type="ARBA" id="ARBA00004930"/>
    </source>
</evidence>
<dbReference type="Pfam" id="PF00501">
    <property type="entry name" value="AMP-binding"/>
    <property type="match status" value="1"/>
</dbReference>
<evidence type="ECO:0000313" key="5">
    <source>
        <dbReference type="Proteomes" id="UP000585474"/>
    </source>
</evidence>
<dbReference type="GO" id="GO:0009507">
    <property type="term" value="C:chloroplast"/>
    <property type="evidence" value="ECO:0007669"/>
    <property type="project" value="TreeGrafter"/>
</dbReference>
<dbReference type="PROSITE" id="PS00455">
    <property type="entry name" value="AMP_BINDING"/>
    <property type="match status" value="1"/>
</dbReference>
<dbReference type="GO" id="GO:0030497">
    <property type="term" value="P:fatty acid elongation"/>
    <property type="evidence" value="ECO:0007669"/>
    <property type="project" value="TreeGrafter"/>
</dbReference>
<feature type="domain" description="AMP-dependent synthetase/ligase" evidence="3">
    <location>
        <begin position="266"/>
        <end position="636"/>
    </location>
</feature>
<sequence length="766" mass="85008">MVGQGSRAIGFPGARAGAVDPQCCSLFFLIPVDQWVAAPASDLDPGEILPSMGIDERCEQRLRRHEYQSFSPSVNAPYGFDTSTSSFPTTTSPKIYSVIPSGTCTCKSTRLFPAPVSGQSYLSSSLPSGSSSSEWDVEGIVVGSIPSDSTHSLSVTRSGTRTIFRLSPIRPLDRLVGKMVSYSYDLKSATDRVISVFCRRATSRILFVVAPVCTITPFRSVVVCEQSVPSFTEYAVLGNDVLIADEAVALVYHDLLLGLGVKISMMASGAINVVRGSRSSVEELLQIYNHSESVAIAVDNPELFNRIAETFCSQAAIRFVILLWGEKSCLTREALEELPVYCYTEMIDLGHESRMRLLDSHDAWEHYIYEAISSDDVATLVYTSGTTGNPKGVMLTHKNLLHQINNLWDIVPAEPEDRFLSMLPPWHAYERACEYFIFTYGVEQVYTTVKYLKEDLRHYQPNYLISVPLVYETLYKSIQKQISTSSTARKFVALFFINISLAYMDLRRIYEGKYLTKFQEKHSFLISALDWLWARTISLMLWPLHMLAKKLVYSKIHSAIGISKAIDIKVLNGYGLTEASPVVAARHRTNNVLGSIGHPLRHTEIRVVDSETGEVLPPGSKGIVEVKGPQVMKGYYKNESATEQVLNKGGWLNTGDIGWIAPYNSTGRSRRCGGIIVLEGRAKDTIVLSTGENVEPSEIEEAAMRSSIVHQILVIGQDQRRLGAIIVPNKDEILVTAKTLSIVDADALELGKETMTSLLHEELRKW</sequence>
<dbReference type="Pfam" id="PF23562">
    <property type="entry name" value="AMP-binding_C_3"/>
    <property type="match status" value="1"/>
</dbReference>
<dbReference type="GO" id="GO:0008922">
    <property type="term" value="F:long-chain fatty acid [acyl-carrier-protein] ligase activity"/>
    <property type="evidence" value="ECO:0007669"/>
    <property type="project" value="TreeGrafter"/>
</dbReference>
<organism evidence="4 5">
    <name type="scientific">Actinidia rufa</name>
    <dbReference type="NCBI Taxonomy" id="165716"/>
    <lineage>
        <taxon>Eukaryota</taxon>
        <taxon>Viridiplantae</taxon>
        <taxon>Streptophyta</taxon>
        <taxon>Embryophyta</taxon>
        <taxon>Tracheophyta</taxon>
        <taxon>Spermatophyta</taxon>
        <taxon>Magnoliopsida</taxon>
        <taxon>eudicotyledons</taxon>
        <taxon>Gunneridae</taxon>
        <taxon>Pentapetalae</taxon>
        <taxon>asterids</taxon>
        <taxon>Ericales</taxon>
        <taxon>Actinidiaceae</taxon>
        <taxon>Actinidia</taxon>
    </lineage>
</organism>
<dbReference type="Proteomes" id="UP000585474">
    <property type="component" value="Unassembled WGS sequence"/>
</dbReference>
<dbReference type="InterPro" id="IPR042099">
    <property type="entry name" value="ANL_N_sf"/>
</dbReference>
<comment type="pathway">
    <text evidence="1">Phytoalexin biosynthesis; 3,4',5-trihydroxystilbene biosynthesis; 3,4',5-trihydroxystilbene from trans-4-coumarate: step 1/2.</text>
</comment>
<evidence type="ECO:0000256" key="2">
    <source>
        <dbReference type="ARBA" id="ARBA00023051"/>
    </source>
</evidence>
<evidence type="ECO:0000259" key="3">
    <source>
        <dbReference type="Pfam" id="PF00501"/>
    </source>
</evidence>
<dbReference type="InterPro" id="IPR020845">
    <property type="entry name" value="AMP-binding_CS"/>
</dbReference>
<dbReference type="PANTHER" id="PTHR43813:SF1">
    <property type="entry name" value="ACYL-ACTIVATING ENZYME 16, CHLOROPLASTIC-RELATED"/>
    <property type="match status" value="1"/>
</dbReference>
<dbReference type="InterPro" id="IPR052987">
    <property type="entry name" value="Chloroplast_AMP-bd_Enzymes"/>
</dbReference>
<dbReference type="SUPFAM" id="SSF56801">
    <property type="entry name" value="Acetyl-CoA synthetase-like"/>
    <property type="match status" value="1"/>
</dbReference>
<dbReference type="UniPathway" id="UPA00372">
    <property type="reaction ID" value="UER00547"/>
</dbReference>
<dbReference type="GO" id="GO:0009698">
    <property type="term" value="P:phenylpropanoid metabolic process"/>
    <property type="evidence" value="ECO:0007669"/>
    <property type="project" value="UniProtKB-KW"/>
</dbReference>
<dbReference type="Gene3D" id="3.40.50.980">
    <property type="match status" value="1"/>
</dbReference>
<dbReference type="Gene3D" id="3.40.50.12780">
    <property type="entry name" value="N-terminal domain of ligase-like"/>
    <property type="match status" value="1"/>
</dbReference>
<protein>
    <submittedName>
        <fullName evidence="4">Acyl-activating enzyme 15</fullName>
    </submittedName>
</protein>
<gene>
    <name evidence="4" type="ORF">Acr_01g0015610</name>
</gene>
<dbReference type="PANTHER" id="PTHR43813">
    <property type="entry name" value="ACYL-ACTIVATING ENZYME 16, CHLOROPLASTIC-RELATED"/>
    <property type="match status" value="1"/>
</dbReference>
<accession>A0A7J0E5F7</accession>
<dbReference type="EMBL" id="BJWL01000001">
    <property type="protein sequence ID" value="GFY81753.1"/>
    <property type="molecule type" value="Genomic_DNA"/>
</dbReference>
<dbReference type="AlphaFoldDB" id="A0A7J0E5F7"/>
<name>A0A7J0E5F7_9ERIC</name>
<proteinExistence type="predicted"/>
<keyword evidence="2" id="KW-0587">Phenylpropanoid metabolism</keyword>
<dbReference type="OrthoDB" id="1700726at2759"/>
<reference evidence="4 5" key="1">
    <citation type="submission" date="2019-07" db="EMBL/GenBank/DDBJ databases">
        <title>De Novo Assembly of kiwifruit Actinidia rufa.</title>
        <authorList>
            <person name="Sugita-Konishi S."/>
            <person name="Sato K."/>
            <person name="Mori E."/>
            <person name="Abe Y."/>
            <person name="Kisaki G."/>
            <person name="Hamano K."/>
            <person name="Suezawa K."/>
            <person name="Otani M."/>
            <person name="Fukuda T."/>
            <person name="Manabe T."/>
            <person name="Gomi K."/>
            <person name="Tabuchi M."/>
            <person name="Akimitsu K."/>
            <person name="Kataoka I."/>
        </authorList>
    </citation>
    <scope>NUCLEOTIDE SEQUENCE [LARGE SCALE GENOMIC DNA]</scope>
    <source>
        <strain evidence="5">cv. Fuchu</strain>
    </source>
</reference>
<dbReference type="Gene3D" id="2.30.38.10">
    <property type="entry name" value="Luciferase, Domain 3"/>
    <property type="match status" value="1"/>
</dbReference>